<comment type="caution">
    <text evidence="1">The sequence shown here is derived from an EMBL/GenBank/DDBJ whole genome shotgun (WGS) entry which is preliminary data.</text>
</comment>
<proteinExistence type="predicted"/>
<evidence type="ECO:0000313" key="2">
    <source>
        <dbReference type="Proteomes" id="UP000252107"/>
    </source>
</evidence>
<keyword evidence="2" id="KW-1185">Reference proteome</keyword>
<organism evidence="1 2">
    <name type="scientific">Nostoc minutum NIES-26</name>
    <dbReference type="NCBI Taxonomy" id="1844469"/>
    <lineage>
        <taxon>Bacteria</taxon>
        <taxon>Bacillati</taxon>
        <taxon>Cyanobacteriota</taxon>
        <taxon>Cyanophyceae</taxon>
        <taxon>Nostocales</taxon>
        <taxon>Nostocaceae</taxon>
        <taxon>Nostoc</taxon>
    </lineage>
</organism>
<name>A0A367QNG1_9NOSO</name>
<reference evidence="1" key="1">
    <citation type="submission" date="2016-04" db="EMBL/GenBank/DDBJ databases">
        <authorList>
            <person name="Tabuchi Yagui T.R."/>
        </authorList>
    </citation>
    <scope>NUCLEOTIDE SEQUENCE [LARGE SCALE GENOMIC DNA]</scope>
    <source>
        <strain evidence="1">NIES-26</strain>
    </source>
</reference>
<accession>A0A367QNG1</accession>
<dbReference type="AlphaFoldDB" id="A0A367QNG1"/>
<protein>
    <submittedName>
        <fullName evidence="1">Uncharacterized protein</fullName>
    </submittedName>
</protein>
<dbReference type="EMBL" id="LXQD01000317">
    <property type="protein sequence ID" value="RCJ24794.1"/>
    <property type="molecule type" value="Genomic_DNA"/>
</dbReference>
<gene>
    <name evidence="1" type="ORF">A6770_03825</name>
</gene>
<sequence>MFIEKLGWSQPSRQKAVLLEIENKTYQYQGIAELSGVAVFEITAVDGKIPEAKVRAAIHK</sequence>
<dbReference type="Proteomes" id="UP000252107">
    <property type="component" value="Unassembled WGS sequence"/>
</dbReference>
<evidence type="ECO:0000313" key="1">
    <source>
        <dbReference type="EMBL" id="RCJ24794.1"/>
    </source>
</evidence>